<dbReference type="Proteomes" id="UP000521943">
    <property type="component" value="Unassembled WGS sequence"/>
</dbReference>
<evidence type="ECO:0000313" key="2">
    <source>
        <dbReference type="EMBL" id="KAF6744660.1"/>
    </source>
</evidence>
<organism evidence="2 3">
    <name type="scientific">Ephemerocybe angulata</name>
    <dbReference type="NCBI Taxonomy" id="980116"/>
    <lineage>
        <taxon>Eukaryota</taxon>
        <taxon>Fungi</taxon>
        <taxon>Dikarya</taxon>
        <taxon>Basidiomycota</taxon>
        <taxon>Agaricomycotina</taxon>
        <taxon>Agaricomycetes</taxon>
        <taxon>Agaricomycetidae</taxon>
        <taxon>Agaricales</taxon>
        <taxon>Agaricineae</taxon>
        <taxon>Psathyrellaceae</taxon>
        <taxon>Ephemerocybe</taxon>
    </lineage>
</organism>
<dbReference type="InterPro" id="IPR058913">
    <property type="entry name" value="Integrase_dom_put"/>
</dbReference>
<reference evidence="2 3" key="1">
    <citation type="submission" date="2020-07" db="EMBL/GenBank/DDBJ databases">
        <title>Comparative genomics of pyrophilous fungi reveals a link between fire events and developmental genes.</title>
        <authorList>
            <consortium name="DOE Joint Genome Institute"/>
            <person name="Steindorff A.S."/>
            <person name="Carver A."/>
            <person name="Calhoun S."/>
            <person name="Stillman K."/>
            <person name="Liu H."/>
            <person name="Lipzen A."/>
            <person name="Pangilinan J."/>
            <person name="Labutti K."/>
            <person name="Bruns T.D."/>
            <person name="Grigoriev I.V."/>
        </authorList>
    </citation>
    <scope>NUCLEOTIDE SEQUENCE [LARGE SCALE GENOMIC DNA]</scope>
    <source>
        <strain evidence="2 3">CBS 144469</strain>
    </source>
</reference>
<gene>
    <name evidence="2" type="ORF">DFP72DRAFT_825334</name>
</gene>
<dbReference type="AlphaFoldDB" id="A0A8H6HCR8"/>
<dbReference type="OrthoDB" id="2974164at2759"/>
<dbReference type="EMBL" id="JACGCI010000116">
    <property type="protein sequence ID" value="KAF6744660.1"/>
    <property type="molecule type" value="Genomic_DNA"/>
</dbReference>
<comment type="caution">
    <text evidence="2">The sequence shown here is derived from an EMBL/GenBank/DDBJ whole genome shotgun (WGS) entry which is preliminary data.</text>
</comment>
<evidence type="ECO:0000259" key="1">
    <source>
        <dbReference type="Pfam" id="PF24764"/>
    </source>
</evidence>
<sequence>MPNPAGNNQWGEKNYPPDDDLREALLKCVKLKYSRKEKLAFLESELNLKIGETKLRDIEDRLEIPTIRKPRLPKQIIREAASDMIKKDLTRSNGPNAFKSMLQDEYVMIPRDDVRELMHTIAPEGFEERRPGAPRKEIPRVGLVSLGPFHEISADGHEKLNSQALQMGDISLPIYAYRDKWSGYILKIIVIPDARKAAPLAHVYLDLVREYSGIPIQLTTDKGSERVWQHAIQDTLRRFAAPNISRNVYPTAVALKSVHNTVIESLWRWVHRKTGKNLKDVIAQGQIQHIFQPHQGFHSYLFYWIFVPLIEDALDKFKTYWNHHRVRIQHDKHNPSGHVPADAFQFPKKHNPNAINCFIRVPEDVQAKIRQIIEDDPEVGPRDQYFLWYPEQFRLIAESVYSGLGKPKIDMDSAWAVFKAMSPHIASRM</sequence>
<proteinExistence type="predicted"/>
<protein>
    <recommendedName>
        <fullName evidence="1">Integrase core domain-containing protein</fullName>
    </recommendedName>
</protein>
<evidence type="ECO:0000313" key="3">
    <source>
        <dbReference type="Proteomes" id="UP000521943"/>
    </source>
</evidence>
<name>A0A8H6HCR8_9AGAR</name>
<feature type="domain" description="Integrase core" evidence="1">
    <location>
        <begin position="194"/>
        <end position="332"/>
    </location>
</feature>
<dbReference type="Pfam" id="PF24764">
    <property type="entry name" value="rva_4"/>
    <property type="match status" value="1"/>
</dbReference>
<accession>A0A8H6HCR8</accession>
<keyword evidence="3" id="KW-1185">Reference proteome</keyword>
<dbReference type="PANTHER" id="PTHR46177">
    <property type="entry name" value="INTEGRASE CATALYTIC DOMAIN-CONTAINING PROTEIN"/>
    <property type="match status" value="1"/>
</dbReference>
<dbReference type="PANTHER" id="PTHR46177:SF1">
    <property type="entry name" value="INTEGRASE CATALYTIC DOMAIN-CONTAINING PROTEIN"/>
    <property type="match status" value="1"/>
</dbReference>